<evidence type="ECO:0000313" key="2">
    <source>
        <dbReference type="Proteomes" id="UP000095280"/>
    </source>
</evidence>
<evidence type="ECO:0000256" key="1">
    <source>
        <dbReference type="SAM" id="MobiDB-lite"/>
    </source>
</evidence>
<reference evidence="3" key="1">
    <citation type="submission" date="2016-11" db="UniProtKB">
        <authorList>
            <consortium name="WormBaseParasite"/>
        </authorList>
    </citation>
    <scope>IDENTIFICATION</scope>
</reference>
<dbReference type="Proteomes" id="UP000095280">
    <property type="component" value="Unplaced"/>
</dbReference>
<feature type="compositionally biased region" description="Basic and acidic residues" evidence="1">
    <location>
        <begin position="72"/>
        <end position="83"/>
    </location>
</feature>
<dbReference type="AlphaFoldDB" id="A0A1I8IFS9"/>
<feature type="region of interest" description="Disordered" evidence="1">
    <location>
        <begin position="1"/>
        <end position="152"/>
    </location>
</feature>
<proteinExistence type="predicted"/>
<accession>A0A1I8IFS9</accession>
<keyword evidence="2" id="KW-1185">Reference proteome</keyword>
<dbReference type="WBParaSite" id="maker-uti_cns_0012036-snap-gene-0.3-mRNA-1">
    <property type="protein sequence ID" value="maker-uti_cns_0012036-snap-gene-0.3-mRNA-1"/>
    <property type="gene ID" value="maker-uti_cns_0012036-snap-gene-0.3"/>
</dbReference>
<organism evidence="2 3">
    <name type="scientific">Macrostomum lignano</name>
    <dbReference type="NCBI Taxonomy" id="282301"/>
    <lineage>
        <taxon>Eukaryota</taxon>
        <taxon>Metazoa</taxon>
        <taxon>Spiralia</taxon>
        <taxon>Lophotrochozoa</taxon>
        <taxon>Platyhelminthes</taxon>
        <taxon>Rhabditophora</taxon>
        <taxon>Macrostomorpha</taxon>
        <taxon>Macrostomida</taxon>
        <taxon>Macrostomidae</taxon>
        <taxon>Macrostomum</taxon>
    </lineage>
</organism>
<evidence type="ECO:0000313" key="3">
    <source>
        <dbReference type="WBParaSite" id="maker-uti_cns_0012036-snap-gene-0.3-mRNA-1"/>
    </source>
</evidence>
<sequence length="152" mass="16221">MDKNIRPAVSKSKCELGDLSRSSKLTKQAQQSLKLLGPLTPRSKKYQTANATVDKKPHRGRFYSDGEWQEACDDRDSGERDIWPKNSSQPTSQVTPSTFISSSNYASLRFDGGGAAEPPAAPAAPPSAANQEGRINQSGGEGLEGLGPLAAF</sequence>
<feature type="compositionally biased region" description="Polar residues" evidence="1">
    <location>
        <begin position="20"/>
        <end position="33"/>
    </location>
</feature>
<name>A0A1I8IFS9_9PLAT</name>
<feature type="compositionally biased region" description="Low complexity" evidence="1">
    <location>
        <begin position="87"/>
        <end position="98"/>
    </location>
</feature>
<protein>
    <submittedName>
        <fullName evidence="3">Uncharacterized protein</fullName>
    </submittedName>
</protein>